<keyword evidence="5" id="KW-0493">Microtubule</keyword>
<dbReference type="GO" id="GO:0005874">
    <property type="term" value="C:microtubule"/>
    <property type="evidence" value="ECO:0007669"/>
    <property type="project" value="UniProtKB-KW"/>
</dbReference>
<evidence type="ECO:0000256" key="12">
    <source>
        <dbReference type="SAM" id="MobiDB-lite"/>
    </source>
</evidence>
<dbReference type="Gene3D" id="2.130.10.10">
    <property type="entry name" value="YVTN repeat-like/Quinoprotein amine dehydrogenase"/>
    <property type="match status" value="2"/>
</dbReference>
<reference evidence="13 14" key="1">
    <citation type="journal article" date="2023" name="Commun. Biol.">
        <title>Reorganization of the ancestral sex-determining regions during the evolution of trioecy in Pleodorina starrii.</title>
        <authorList>
            <person name="Takahashi K."/>
            <person name="Suzuki S."/>
            <person name="Kawai-Toyooka H."/>
            <person name="Yamamoto K."/>
            <person name="Hamaji T."/>
            <person name="Ootsuki R."/>
            <person name="Yamaguchi H."/>
            <person name="Kawachi M."/>
            <person name="Higashiyama T."/>
            <person name="Nozaki H."/>
        </authorList>
    </citation>
    <scope>NUCLEOTIDE SEQUENCE [LARGE SCALE GENOMIC DNA]</scope>
    <source>
        <strain evidence="13 14">NIES-4479</strain>
    </source>
</reference>
<gene>
    <name evidence="13" type="primary">PLEST010267</name>
    <name evidence="13" type="ORF">PLESTB_001538100</name>
</gene>
<dbReference type="Proteomes" id="UP001165080">
    <property type="component" value="Unassembled WGS sequence"/>
</dbReference>
<dbReference type="InterPro" id="IPR015943">
    <property type="entry name" value="WD40/YVTN_repeat-like_dom_sf"/>
</dbReference>
<keyword evidence="8" id="KW-0505">Motor protein</keyword>
<dbReference type="PROSITE" id="PS50082">
    <property type="entry name" value="WD_REPEATS_2"/>
    <property type="match status" value="1"/>
</dbReference>
<keyword evidence="6" id="KW-0677">Repeat</keyword>
<dbReference type="PROSITE" id="PS50294">
    <property type="entry name" value="WD_REPEATS_REGION"/>
    <property type="match status" value="1"/>
</dbReference>
<dbReference type="SMART" id="SM00320">
    <property type="entry name" value="WD40"/>
    <property type="match status" value="4"/>
</dbReference>
<keyword evidence="10" id="KW-0966">Cell projection</keyword>
<evidence type="ECO:0000256" key="9">
    <source>
        <dbReference type="ARBA" id="ARBA00023212"/>
    </source>
</evidence>
<evidence type="ECO:0000313" key="13">
    <source>
        <dbReference type="EMBL" id="GLC59810.1"/>
    </source>
</evidence>
<keyword evidence="13" id="KW-0282">Flagellum</keyword>
<dbReference type="InterPro" id="IPR036322">
    <property type="entry name" value="WD40_repeat_dom_sf"/>
</dbReference>
<dbReference type="AlphaFoldDB" id="A0A9W6BXS5"/>
<evidence type="ECO:0000256" key="1">
    <source>
        <dbReference type="ARBA" id="ARBA00004430"/>
    </source>
</evidence>
<name>A0A9W6BXS5_9CHLO</name>
<comment type="caution">
    <text evidence="13">The sequence shown here is derived from an EMBL/GenBank/DDBJ whole genome shotgun (WGS) entry which is preliminary data.</text>
</comment>
<dbReference type="InterPro" id="IPR001680">
    <property type="entry name" value="WD40_rpt"/>
</dbReference>
<dbReference type="InterPro" id="IPR050687">
    <property type="entry name" value="Dynein_IC"/>
</dbReference>
<evidence type="ECO:0000256" key="5">
    <source>
        <dbReference type="ARBA" id="ARBA00022701"/>
    </source>
</evidence>
<evidence type="ECO:0000256" key="4">
    <source>
        <dbReference type="ARBA" id="ARBA00022574"/>
    </source>
</evidence>
<feature type="region of interest" description="Disordered" evidence="12">
    <location>
        <begin position="222"/>
        <end position="249"/>
    </location>
</feature>
<keyword evidence="9" id="KW-0206">Cytoskeleton</keyword>
<evidence type="ECO:0000256" key="3">
    <source>
        <dbReference type="ARBA" id="ARBA00022490"/>
    </source>
</evidence>
<dbReference type="GO" id="GO:0045503">
    <property type="term" value="F:dynein light chain binding"/>
    <property type="evidence" value="ECO:0007669"/>
    <property type="project" value="TreeGrafter"/>
</dbReference>
<evidence type="ECO:0000256" key="7">
    <source>
        <dbReference type="ARBA" id="ARBA00023017"/>
    </source>
</evidence>
<feature type="repeat" description="WD" evidence="11">
    <location>
        <begin position="516"/>
        <end position="558"/>
    </location>
</feature>
<dbReference type="EMBL" id="BRXU01000030">
    <property type="protein sequence ID" value="GLC59810.1"/>
    <property type="molecule type" value="Genomic_DNA"/>
</dbReference>
<sequence>MPGPLPVKKPLDKGKGKKKAVEQTQAQDYVPPPPPMPGDEAFAMPIREIVKPDNQLRLSEADLQEEVAKMLTANNPAAPKNIVRFNMKDKVYKLEPMVEQTVVHYATDGWLLHKSSDEAKRQMDMEKMEQEASARFQADIDRASHEHKEHGGGDVEPPDDSRQLRNQFNFSERAAQTLNYPLRDRETFTEPPPTATVSGVCMQWEIYDEYIKDLERQRMDEAAKTRGGKKHHGGAGHHGGGGVKPHEHVPTLQSPALMHSLGTLDRMVNQNMFEEVAMDFKYWDDASDAFRPGEGSLLPLWKFSSEKSKRRQVTSICWNPLYDDMFAVGYGSYEFLKQASGLINIYSLKNPSHPEYTFHTESGVMCVHFHPEYANLLAVGCYDGTVLVYDVRLKKDEPIYQASVRTGKHSDPVWQVVWQVDEAQKALHFVSISSDGNVNLWTLTKSELIPECLMKLRVVKAGETSEEDPAASGPAGGCCMDFCKMPGQESIYLVGTEEGAIHRCSKAYSSQYLSTYVAHHLSVYAVSWNHIHPSMFLSSSADWTIKLWDMHDAKQPVMSFDLNDAIGDVAWAPYSATVFAAVTDDGRVHVFDLAQNKLLPLCSQKVVKKAKLTKLVFNPKQPIVLVGDDKGAVTSLKLSPNLRITSKPEKGQKFEDLEIAKLDAVVEIARKSDADLTRH</sequence>
<dbReference type="FunFam" id="2.130.10.10:FF:001467">
    <property type="entry name" value="Flagellar outer dynein arm intermediate chain 1"/>
    <property type="match status" value="1"/>
</dbReference>
<keyword evidence="7" id="KW-0243">Dynein</keyword>
<dbReference type="SUPFAM" id="SSF50978">
    <property type="entry name" value="WD40 repeat-like"/>
    <property type="match status" value="1"/>
</dbReference>
<evidence type="ECO:0000256" key="11">
    <source>
        <dbReference type="PROSITE-ProRule" id="PRU00221"/>
    </source>
</evidence>
<evidence type="ECO:0000256" key="8">
    <source>
        <dbReference type="ARBA" id="ARBA00023175"/>
    </source>
</evidence>
<organism evidence="13 14">
    <name type="scientific">Pleodorina starrii</name>
    <dbReference type="NCBI Taxonomy" id="330485"/>
    <lineage>
        <taxon>Eukaryota</taxon>
        <taxon>Viridiplantae</taxon>
        <taxon>Chlorophyta</taxon>
        <taxon>core chlorophytes</taxon>
        <taxon>Chlorophyceae</taxon>
        <taxon>CS clade</taxon>
        <taxon>Chlamydomonadales</taxon>
        <taxon>Volvocaceae</taxon>
        <taxon>Pleodorina</taxon>
    </lineage>
</organism>
<keyword evidence="3" id="KW-0963">Cytoplasm</keyword>
<feature type="region of interest" description="Disordered" evidence="12">
    <location>
        <begin position="144"/>
        <end position="163"/>
    </location>
</feature>
<keyword evidence="13" id="KW-0969">Cilium</keyword>
<dbReference type="FunFam" id="2.130.10.10:FF:001006">
    <property type="entry name" value="Dynein intermediate chain 1, axonemal"/>
    <property type="match status" value="1"/>
</dbReference>
<keyword evidence="14" id="KW-1185">Reference proteome</keyword>
<dbReference type="GO" id="GO:0036158">
    <property type="term" value="P:outer dynein arm assembly"/>
    <property type="evidence" value="ECO:0007669"/>
    <property type="project" value="TreeGrafter"/>
</dbReference>
<evidence type="ECO:0000313" key="14">
    <source>
        <dbReference type="Proteomes" id="UP001165080"/>
    </source>
</evidence>
<dbReference type="OrthoDB" id="24670at2759"/>
<comment type="subcellular location">
    <subcellularLocation>
        <location evidence="1">Cytoplasm</location>
        <location evidence="1">Cytoskeleton</location>
        <location evidence="1">Cilium axoneme</location>
    </subcellularLocation>
</comment>
<evidence type="ECO:0000256" key="2">
    <source>
        <dbReference type="ARBA" id="ARBA00011059"/>
    </source>
</evidence>
<evidence type="ECO:0000256" key="10">
    <source>
        <dbReference type="ARBA" id="ARBA00023273"/>
    </source>
</evidence>
<protein>
    <submittedName>
        <fullName evidence="13">Dynein, 78 kDa intermediate chain, flagellar outer arm</fullName>
    </submittedName>
</protein>
<dbReference type="Pfam" id="PF00400">
    <property type="entry name" value="WD40"/>
    <property type="match status" value="2"/>
</dbReference>
<dbReference type="PANTHER" id="PTHR12442">
    <property type="entry name" value="DYNEIN INTERMEDIATE CHAIN"/>
    <property type="match status" value="1"/>
</dbReference>
<dbReference type="GO" id="GO:0036157">
    <property type="term" value="C:outer dynein arm"/>
    <property type="evidence" value="ECO:0007669"/>
    <property type="project" value="TreeGrafter"/>
</dbReference>
<feature type="region of interest" description="Disordered" evidence="12">
    <location>
        <begin position="1"/>
        <end position="41"/>
    </location>
</feature>
<proteinExistence type="inferred from homology"/>
<evidence type="ECO:0000256" key="6">
    <source>
        <dbReference type="ARBA" id="ARBA00022737"/>
    </source>
</evidence>
<dbReference type="GO" id="GO:0003341">
    <property type="term" value="P:cilium movement"/>
    <property type="evidence" value="ECO:0007669"/>
    <property type="project" value="TreeGrafter"/>
</dbReference>
<dbReference type="PANTHER" id="PTHR12442:SF11">
    <property type="entry name" value="DYNEIN AXONEMAL INTERMEDIATE CHAIN 1"/>
    <property type="match status" value="1"/>
</dbReference>
<feature type="compositionally biased region" description="Basic residues" evidence="12">
    <location>
        <begin position="226"/>
        <end position="235"/>
    </location>
</feature>
<keyword evidence="4 11" id="KW-0853">WD repeat</keyword>
<comment type="similarity">
    <text evidence="2">Belongs to the dynein intermediate chain family.</text>
</comment>
<accession>A0A9W6BXS5</accession>
<dbReference type="GO" id="GO:0045504">
    <property type="term" value="F:dynein heavy chain binding"/>
    <property type="evidence" value="ECO:0007669"/>
    <property type="project" value="TreeGrafter"/>
</dbReference>